<name>A0A2Z4JE86_9ACTN</name>
<dbReference type="InterPro" id="IPR036291">
    <property type="entry name" value="NAD(P)-bd_dom_sf"/>
</dbReference>
<dbReference type="Gene3D" id="3.40.50.720">
    <property type="entry name" value="NAD(P)-binding Rossmann-like Domain"/>
    <property type="match status" value="1"/>
</dbReference>
<dbReference type="Pfam" id="PF00106">
    <property type="entry name" value="adh_short"/>
    <property type="match status" value="1"/>
</dbReference>
<dbReference type="PANTHER" id="PTHR24321:SF8">
    <property type="entry name" value="ESTRADIOL 17-BETA-DEHYDROGENASE 8-RELATED"/>
    <property type="match status" value="1"/>
</dbReference>
<dbReference type="SUPFAM" id="SSF51735">
    <property type="entry name" value="NAD(P)-binding Rossmann-fold domains"/>
    <property type="match status" value="1"/>
</dbReference>
<evidence type="ECO:0000256" key="4">
    <source>
        <dbReference type="SAM" id="MobiDB-lite"/>
    </source>
</evidence>
<evidence type="ECO:0000313" key="6">
    <source>
        <dbReference type="Proteomes" id="UP000249616"/>
    </source>
</evidence>
<dbReference type="InterPro" id="IPR020904">
    <property type="entry name" value="Sc_DH/Rdtase_CS"/>
</dbReference>
<dbReference type="KEGG" id="scad:DN051_43555"/>
<keyword evidence="6" id="KW-1185">Reference proteome</keyword>
<dbReference type="PRINTS" id="PR00080">
    <property type="entry name" value="SDRFAMILY"/>
</dbReference>
<organism evidence="5 6">
    <name type="scientific">Streptomyces cadmiisoli</name>
    <dbReference type="NCBI Taxonomy" id="2184053"/>
    <lineage>
        <taxon>Bacteria</taxon>
        <taxon>Bacillati</taxon>
        <taxon>Actinomycetota</taxon>
        <taxon>Actinomycetes</taxon>
        <taxon>Kitasatosporales</taxon>
        <taxon>Streptomycetaceae</taxon>
        <taxon>Streptomyces</taxon>
        <taxon>Streptomyces aurantiacus group</taxon>
    </lineage>
</organism>
<keyword evidence="2" id="KW-0560">Oxidoreductase</keyword>
<dbReference type="EMBL" id="CP030074">
    <property type="protein sequence ID" value="AWW43434.1"/>
    <property type="molecule type" value="Genomic_DNA"/>
</dbReference>
<geneLocation type="plasmid" evidence="5 6">
    <name>unnamed1</name>
</geneLocation>
<dbReference type="GO" id="GO:0016491">
    <property type="term" value="F:oxidoreductase activity"/>
    <property type="evidence" value="ECO:0007669"/>
    <property type="project" value="UniProtKB-KW"/>
</dbReference>
<gene>
    <name evidence="5" type="ORF">DN051_43555</name>
</gene>
<keyword evidence="5" id="KW-0614">Plasmid</keyword>
<sequence>MGRFEGQTVMVTGGARGMGESHVRGFAAEGASVLIADVLDDEGRALAAELGDRTLFQHLDVTSEDQWTAAVAAAEEAFGPVSVLVNNAGIMVPGTIEETDLVTWQRVLDVNLTGQFLGIRAVIPSMRAAGGGSIVNVSSVVGLTGAASLGSYVASKWGGRGLTKTAALELGRDNIRVNSVHPGFIRTPMTDPKRSEGTPEGVSADNPTAAFAIPRKAEPEEVTRQVLFIASAEAGFSTGSEFVIDGGLLLGPAL</sequence>
<feature type="region of interest" description="Disordered" evidence="4">
    <location>
        <begin position="182"/>
        <end position="206"/>
    </location>
</feature>
<evidence type="ECO:0000256" key="2">
    <source>
        <dbReference type="ARBA" id="ARBA00023002"/>
    </source>
</evidence>
<evidence type="ECO:0000313" key="5">
    <source>
        <dbReference type="EMBL" id="AWW43434.1"/>
    </source>
</evidence>
<dbReference type="PANTHER" id="PTHR24321">
    <property type="entry name" value="DEHYDROGENASES, SHORT CHAIN"/>
    <property type="match status" value="1"/>
</dbReference>
<reference evidence="6" key="1">
    <citation type="submission" date="2018-06" db="EMBL/GenBank/DDBJ databases">
        <authorList>
            <person name="Li K."/>
        </authorList>
    </citation>
    <scope>NUCLEOTIDE SEQUENCE [LARGE SCALE GENOMIC DNA]</scope>
    <source>
        <strain evidence="6">ZFG47</strain>
        <plasmid evidence="6">unnamed1</plasmid>
    </source>
</reference>
<protein>
    <submittedName>
        <fullName evidence="5">3-alpha-hydroxysteroid dehydrogenase</fullName>
    </submittedName>
</protein>
<dbReference type="FunFam" id="3.40.50.720:FF:000084">
    <property type="entry name" value="Short-chain dehydrogenase reductase"/>
    <property type="match status" value="1"/>
</dbReference>
<dbReference type="PROSITE" id="PS00061">
    <property type="entry name" value="ADH_SHORT"/>
    <property type="match status" value="1"/>
</dbReference>
<dbReference type="AlphaFoldDB" id="A0A2Z4JE86"/>
<proteinExistence type="inferred from homology"/>
<accession>A0A2Z4JE86</accession>
<dbReference type="Proteomes" id="UP000249616">
    <property type="component" value="Plasmid unnamed1"/>
</dbReference>
<comment type="similarity">
    <text evidence="1 3">Belongs to the short-chain dehydrogenases/reductases (SDR) family.</text>
</comment>
<evidence type="ECO:0000256" key="1">
    <source>
        <dbReference type="ARBA" id="ARBA00006484"/>
    </source>
</evidence>
<dbReference type="RefSeq" id="WP_112443241.1">
    <property type="nucleotide sequence ID" value="NZ_CBDRHE010000011.1"/>
</dbReference>
<evidence type="ECO:0000256" key="3">
    <source>
        <dbReference type="RuleBase" id="RU000363"/>
    </source>
</evidence>
<dbReference type="InterPro" id="IPR002347">
    <property type="entry name" value="SDR_fam"/>
</dbReference>
<dbReference type="PRINTS" id="PR00081">
    <property type="entry name" value="GDHRDH"/>
</dbReference>